<keyword evidence="1" id="KW-1133">Transmembrane helix</keyword>
<accession>A0A9P0BV37</accession>
<organism evidence="2 3">
    <name type="scientific">Chrysodeixis includens</name>
    <name type="common">Soybean looper</name>
    <name type="synonym">Pseudoplusia includens</name>
    <dbReference type="NCBI Taxonomy" id="689277"/>
    <lineage>
        <taxon>Eukaryota</taxon>
        <taxon>Metazoa</taxon>
        <taxon>Ecdysozoa</taxon>
        <taxon>Arthropoda</taxon>
        <taxon>Hexapoda</taxon>
        <taxon>Insecta</taxon>
        <taxon>Pterygota</taxon>
        <taxon>Neoptera</taxon>
        <taxon>Endopterygota</taxon>
        <taxon>Lepidoptera</taxon>
        <taxon>Glossata</taxon>
        <taxon>Ditrysia</taxon>
        <taxon>Noctuoidea</taxon>
        <taxon>Noctuidae</taxon>
        <taxon>Plusiinae</taxon>
        <taxon>Chrysodeixis</taxon>
    </lineage>
</organism>
<dbReference type="AlphaFoldDB" id="A0A9P0BV37"/>
<dbReference type="OrthoDB" id="6930543at2759"/>
<evidence type="ECO:0000256" key="1">
    <source>
        <dbReference type="SAM" id="Phobius"/>
    </source>
</evidence>
<dbReference type="EMBL" id="LR824008">
    <property type="protein sequence ID" value="CAH0604920.1"/>
    <property type="molecule type" value="Genomic_DNA"/>
</dbReference>
<keyword evidence="1" id="KW-0472">Membrane</keyword>
<feature type="transmembrane region" description="Helical" evidence="1">
    <location>
        <begin position="107"/>
        <end position="131"/>
    </location>
</feature>
<keyword evidence="1" id="KW-0812">Transmembrane</keyword>
<proteinExistence type="predicted"/>
<keyword evidence="3" id="KW-1185">Reference proteome</keyword>
<dbReference type="Proteomes" id="UP001154114">
    <property type="component" value="Chromosome 5"/>
</dbReference>
<reference evidence="2" key="1">
    <citation type="submission" date="2021-12" db="EMBL/GenBank/DDBJ databases">
        <authorList>
            <person name="King R."/>
        </authorList>
    </citation>
    <scope>NUCLEOTIDE SEQUENCE</scope>
</reference>
<evidence type="ECO:0000313" key="2">
    <source>
        <dbReference type="EMBL" id="CAH0604920.1"/>
    </source>
</evidence>
<feature type="transmembrane region" description="Helical" evidence="1">
    <location>
        <begin position="32"/>
        <end position="54"/>
    </location>
</feature>
<gene>
    <name evidence="2" type="ORF">CINC_LOCUS11272</name>
</gene>
<protein>
    <recommendedName>
        <fullName evidence="4">Gustatory receptor</fullName>
    </recommendedName>
</protein>
<name>A0A9P0BV37_CHRIL</name>
<evidence type="ECO:0000313" key="3">
    <source>
        <dbReference type="Proteomes" id="UP001154114"/>
    </source>
</evidence>
<evidence type="ECO:0008006" key="4">
    <source>
        <dbReference type="Google" id="ProtNLM"/>
    </source>
</evidence>
<sequence>MFFSISLTSYNYVTTLYGIIKSLVENDMNKTVYVSFYAFVLLYFAFCNNIILVASQNLRNEWLILQRRLSKLYSTLSIYSTPEAKSLKNLYILVKNNPIQIQFISKIFLGMHLAPIVLSLSVTYAIIILQFSQLCM</sequence>